<evidence type="ECO:0000313" key="3">
    <source>
        <dbReference type="Proteomes" id="UP001499854"/>
    </source>
</evidence>
<dbReference type="Pfam" id="PF19741">
    <property type="entry name" value="DUF6230"/>
    <property type="match status" value="1"/>
</dbReference>
<evidence type="ECO:0000256" key="1">
    <source>
        <dbReference type="SAM" id="SignalP"/>
    </source>
</evidence>
<proteinExistence type="predicted"/>
<organism evidence="2 3">
    <name type="scientific">Catenulispora subtropica</name>
    <dbReference type="NCBI Taxonomy" id="450798"/>
    <lineage>
        <taxon>Bacteria</taxon>
        <taxon>Bacillati</taxon>
        <taxon>Actinomycetota</taxon>
        <taxon>Actinomycetes</taxon>
        <taxon>Catenulisporales</taxon>
        <taxon>Catenulisporaceae</taxon>
        <taxon>Catenulispora</taxon>
    </lineage>
</organism>
<feature type="signal peptide" evidence="1">
    <location>
        <begin position="1"/>
        <end position="22"/>
    </location>
</feature>
<keyword evidence="1" id="KW-0732">Signal</keyword>
<reference evidence="3" key="1">
    <citation type="journal article" date="2019" name="Int. J. Syst. Evol. Microbiol.">
        <title>The Global Catalogue of Microorganisms (GCM) 10K type strain sequencing project: providing services to taxonomists for standard genome sequencing and annotation.</title>
        <authorList>
            <consortium name="The Broad Institute Genomics Platform"/>
            <consortium name="The Broad Institute Genome Sequencing Center for Infectious Disease"/>
            <person name="Wu L."/>
            <person name="Ma J."/>
        </authorList>
    </citation>
    <scope>NUCLEOTIDE SEQUENCE [LARGE SCALE GENOMIC DNA]</scope>
    <source>
        <strain evidence="3">JCM 16013</strain>
    </source>
</reference>
<name>A0ABP5CUP4_9ACTN</name>
<protein>
    <recommendedName>
        <fullName evidence="4">Cholesterol esterase</fullName>
    </recommendedName>
</protein>
<gene>
    <name evidence="2" type="ORF">GCM10009838_29710</name>
</gene>
<evidence type="ECO:0000313" key="2">
    <source>
        <dbReference type="EMBL" id="GAA1969112.1"/>
    </source>
</evidence>
<feature type="chain" id="PRO_5045667138" description="Cholesterol esterase" evidence="1">
    <location>
        <begin position="23"/>
        <end position="224"/>
    </location>
</feature>
<comment type="caution">
    <text evidence="2">The sequence shown here is derived from an EMBL/GenBank/DDBJ whole genome shotgun (WGS) entry which is preliminary data.</text>
</comment>
<keyword evidence="3" id="KW-1185">Reference proteome</keyword>
<dbReference type="Proteomes" id="UP001499854">
    <property type="component" value="Unassembled WGS sequence"/>
</dbReference>
<dbReference type="EMBL" id="BAAAQM010000014">
    <property type="protein sequence ID" value="GAA1969112.1"/>
    <property type="molecule type" value="Genomic_DNA"/>
</dbReference>
<accession>A0ABP5CUP4</accession>
<dbReference type="RefSeq" id="WP_344657584.1">
    <property type="nucleotide sequence ID" value="NZ_BAAAQM010000014.1"/>
</dbReference>
<evidence type="ECO:0008006" key="4">
    <source>
        <dbReference type="Google" id="ProtNLM"/>
    </source>
</evidence>
<sequence length="224" mass="22619">MFTPALLLTAGFGAAVASGAIATQINVQSGTDGVLATTSLYGTDFGLVLAPEQYTKADGTTATRNVLRMAFAHGQINGLCVAQPQSIGPFSVVLILTATDKDASTWEIKADNIVIDLTQAKGQLNLNGVVNTSGGFTNPEVLIGADSSAITVGTPPLTGWGGTGLGGQFGWWGIKAGVAKFGPITANVEELNILGGLQLPNLSLTVAPKGTTCPAPAVPSGRPG</sequence>
<dbReference type="InterPro" id="IPR046198">
    <property type="entry name" value="DUF6230"/>
</dbReference>